<reference evidence="3 4" key="1">
    <citation type="submission" date="2019-08" db="EMBL/GenBank/DDBJ databases">
        <authorList>
            <person name="Karlyshev A.V."/>
        </authorList>
    </citation>
    <scope>NUCLEOTIDE SEQUENCE [LARGE SCALE GENOMIC DNA]</scope>
    <source>
        <strain evidence="3 4">Alg18-2.2</strain>
    </source>
</reference>
<gene>
    <name evidence="3" type="ORF">FU658_08230</name>
</gene>
<evidence type="ECO:0008006" key="5">
    <source>
        <dbReference type="Google" id="ProtNLM"/>
    </source>
</evidence>
<protein>
    <recommendedName>
        <fullName evidence="5">DUF3300 domain-containing protein</fullName>
    </recommendedName>
</protein>
<name>A0A5C8KPT3_9GAMM</name>
<keyword evidence="2" id="KW-0732">Signal</keyword>
<proteinExistence type="predicted"/>
<feature type="chain" id="PRO_5023043033" description="DUF3300 domain-containing protein" evidence="2">
    <location>
        <begin position="23"/>
        <end position="447"/>
    </location>
</feature>
<feature type="compositionally biased region" description="Low complexity" evidence="1">
    <location>
        <begin position="367"/>
        <end position="405"/>
    </location>
</feature>
<feature type="signal peptide" evidence="2">
    <location>
        <begin position="1"/>
        <end position="22"/>
    </location>
</feature>
<evidence type="ECO:0000256" key="1">
    <source>
        <dbReference type="SAM" id="MobiDB-lite"/>
    </source>
</evidence>
<dbReference type="AlphaFoldDB" id="A0A5C8KPT3"/>
<comment type="caution">
    <text evidence="3">The sequence shown here is derived from an EMBL/GenBank/DDBJ whole genome shotgun (WGS) entry which is preliminary data.</text>
</comment>
<keyword evidence="4" id="KW-1185">Reference proteome</keyword>
<feature type="compositionally biased region" description="Low complexity" evidence="1">
    <location>
        <begin position="231"/>
        <end position="244"/>
    </location>
</feature>
<organism evidence="3 4">
    <name type="scientific">Alkalisalibacterium limincola</name>
    <dbReference type="NCBI Taxonomy" id="2699169"/>
    <lineage>
        <taxon>Bacteria</taxon>
        <taxon>Pseudomonadati</taxon>
        <taxon>Pseudomonadota</taxon>
        <taxon>Gammaproteobacteria</taxon>
        <taxon>Lysobacterales</taxon>
        <taxon>Lysobacteraceae</taxon>
        <taxon>Alkalisalibacterium</taxon>
    </lineage>
</organism>
<dbReference type="RefSeq" id="WP_147891648.1">
    <property type="nucleotide sequence ID" value="NZ_VRTS01000005.1"/>
</dbReference>
<dbReference type="EMBL" id="VRTS01000005">
    <property type="protein sequence ID" value="TXK62229.1"/>
    <property type="molecule type" value="Genomic_DNA"/>
</dbReference>
<dbReference type="Proteomes" id="UP000321248">
    <property type="component" value="Unassembled WGS sequence"/>
</dbReference>
<feature type="compositionally biased region" description="Low complexity" evidence="1">
    <location>
        <begin position="414"/>
        <end position="430"/>
    </location>
</feature>
<accession>A0A5C8KPT3</accession>
<evidence type="ECO:0000256" key="2">
    <source>
        <dbReference type="SAM" id="SignalP"/>
    </source>
</evidence>
<dbReference type="PROSITE" id="PS51257">
    <property type="entry name" value="PROKAR_LIPOPROTEIN"/>
    <property type="match status" value="1"/>
</dbReference>
<feature type="compositionally biased region" description="Low complexity" evidence="1">
    <location>
        <begin position="341"/>
        <end position="360"/>
    </location>
</feature>
<evidence type="ECO:0000313" key="4">
    <source>
        <dbReference type="Proteomes" id="UP000321248"/>
    </source>
</evidence>
<evidence type="ECO:0000313" key="3">
    <source>
        <dbReference type="EMBL" id="TXK62229.1"/>
    </source>
</evidence>
<feature type="compositionally biased region" description="Low complexity" evidence="1">
    <location>
        <begin position="163"/>
        <end position="188"/>
    </location>
</feature>
<sequence length="447" mass="50002">MIRRLFIVAVSLAALTACTTYNSGYRHYSPAQAGYGDYYYAPDPGPSYYSPGYLHYPAYYSLYWGFDRHYYSRWHRPHFHYGVTWFPNDWFAFSAVHRYPGYSYWHPYAPYRYSAWDHRFAWHHYSPPPRYRYRSAPRYGHPNNERHMQREHLAAANPQRMPAVGGPRGRSAVGAAAAQRQASDVQRSGYRPQAAMTDATRSAPPGAGEARMRQQAGEARSAVLRDEAARARPALPARQPVQRPWQETQPTPRARTGIAPDAAPPRNIPDRRDSQMPRQVMGEARGAPPRQVTGGRMQQDPRVGEAPRARQMAPAPTQQQRMPVRQAPQAGQVPQGRQEMRQAPQMRQAPAQAPARAPVAPRRDAMPPRNTSPAAPQPRMQQAAPARPAPAPVQQAPARQAMPVRSAPPPAPPVRESAPPARQAAPPTRQSVPRSSGRARGSFDPEP</sequence>
<feature type="region of interest" description="Disordered" evidence="1">
    <location>
        <begin position="159"/>
        <end position="447"/>
    </location>
</feature>